<organism evidence="1 2">
    <name type="scientific">Podospora aff. communis PSN243</name>
    <dbReference type="NCBI Taxonomy" id="3040156"/>
    <lineage>
        <taxon>Eukaryota</taxon>
        <taxon>Fungi</taxon>
        <taxon>Dikarya</taxon>
        <taxon>Ascomycota</taxon>
        <taxon>Pezizomycotina</taxon>
        <taxon>Sordariomycetes</taxon>
        <taxon>Sordariomycetidae</taxon>
        <taxon>Sordariales</taxon>
        <taxon>Podosporaceae</taxon>
        <taxon>Podospora</taxon>
    </lineage>
</organism>
<dbReference type="AlphaFoldDB" id="A0AAV9GXN3"/>
<reference evidence="1" key="1">
    <citation type="journal article" date="2023" name="Mol. Phylogenet. Evol.">
        <title>Genome-scale phylogeny and comparative genomics of the fungal order Sordariales.</title>
        <authorList>
            <person name="Hensen N."/>
            <person name="Bonometti L."/>
            <person name="Westerberg I."/>
            <person name="Brannstrom I.O."/>
            <person name="Guillou S."/>
            <person name="Cros-Aarteil S."/>
            <person name="Calhoun S."/>
            <person name="Haridas S."/>
            <person name="Kuo A."/>
            <person name="Mondo S."/>
            <person name="Pangilinan J."/>
            <person name="Riley R."/>
            <person name="LaButti K."/>
            <person name="Andreopoulos B."/>
            <person name="Lipzen A."/>
            <person name="Chen C."/>
            <person name="Yan M."/>
            <person name="Daum C."/>
            <person name="Ng V."/>
            <person name="Clum A."/>
            <person name="Steindorff A."/>
            <person name="Ohm R.A."/>
            <person name="Martin F."/>
            <person name="Silar P."/>
            <person name="Natvig D.O."/>
            <person name="Lalanne C."/>
            <person name="Gautier V."/>
            <person name="Ament-Velasquez S.L."/>
            <person name="Kruys A."/>
            <person name="Hutchinson M.I."/>
            <person name="Powell A.J."/>
            <person name="Barry K."/>
            <person name="Miller A.N."/>
            <person name="Grigoriev I.V."/>
            <person name="Debuchy R."/>
            <person name="Gladieux P."/>
            <person name="Hiltunen Thoren M."/>
            <person name="Johannesson H."/>
        </authorList>
    </citation>
    <scope>NUCLEOTIDE SEQUENCE</scope>
    <source>
        <strain evidence="1">PSN243</strain>
    </source>
</reference>
<proteinExistence type="predicted"/>
<evidence type="ECO:0008006" key="3">
    <source>
        <dbReference type="Google" id="ProtNLM"/>
    </source>
</evidence>
<evidence type="ECO:0000313" key="2">
    <source>
        <dbReference type="Proteomes" id="UP001321760"/>
    </source>
</evidence>
<reference evidence="1" key="2">
    <citation type="submission" date="2023-05" db="EMBL/GenBank/DDBJ databases">
        <authorList>
            <consortium name="Lawrence Berkeley National Laboratory"/>
            <person name="Steindorff A."/>
            <person name="Hensen N."/>
            <person name="Bonometti L."/>
            <person name="Westerberg I."/>
            <person name="Brannstrom I.O."/>
            <person name="Guillou S."/>
            <person name="Cros-Aarteil S."/>
            <person name="Calhoun S."/>
            <person name="Haridas S."/>
            <person name="Kuo A."/>
            <person name="Mondo S."/>
            <person name="Pangilinan J."/>
            <person name="Riley R."/>
            <person name="Labutti K."/>
            <person name="Andreopoulos B."/>
            <person name="Lipzen A."/>
            <person name="Chen C."/>
            <person name="Yanf M."/>
            <person name="Daum C."/>
            <person name="Ng V."/>
            <person name="Clum A."/>
            <person name="Ohm R."/>
            <person name="Martin F."/>
            <person name="Silar P."/>
            <person name="Natvig D."/>
            <person name="Lalanne C."/>
            <person name="Gautier V."/>
            <person name="Ament-Velasquez S.L."/>
            <person name="Kruys A."/>
            <person name="Hutchinson M.I."/>
            <person name="Powell A.J."/>
            <person name="Barry K."/>
            <person name="Miller A.N."/>
            <person name="Grigoriev I.V."/>
            <person name="Debuchy R."/>
            <person name="Gladieux P."/>
            <person name="Thoren M.H."/>
            <person name="Johannesson H."/>
        </authorList>
    </citation>
    <scope>NUCLEOTIDE SEQUENCE</scope>
    <source>
        <strain evidence="1">PSN243</strain>
    </source>
</reference>
<gene>
    <name evidence="1" type="ORF">QBC34DRAFT_377677</name>
</gene>
<name>A0AAV9GXN3_9PEZI</name>
<sequence>MPVTAYHPNNGWPPSLLAHPAMSFMHAFTLAWCEAKTAHAQPYTEWLTSDFELVSYDGHAFVGEAAAKAFIASMKHYEKSTVGMDVVYMEDTEGGGYEGWAMGRIYVDFAGGEEGREKGFVDGQGRGWDVAVPRAYGCTFVRDESGPVGGVKLSKMVVVGDFGVVAKGAAKRGN</sequence>
<keyword evidence="2" id="KW-1185">Reference proteome</keyword>
<evidence type="ECO:0000313" key="1">
    <source>
        <dbReference type="EMBL" id="KAK4452182.1"/>
    </source>
</evidence>
<protein>
    <recommendedName>
        <fullName evidence="3">SnoaL-like domain-containing protein</fullName>
    </recommendedName>
</protein>
<dbReference type="Proteomes" id="UP001321760">
    <property type="component" value="Unassembled WGS sequence"/>
</dbReference>
<dbReference type="EMBL" id="MU865925">
    <property type="protein sequence ID" value="KAK4452182.1"/>
    <property type="molecule type" value="Genomic_DNA"/>
</dbReference>
<comment type="caution">
    <text evidence="1">The sequence shown here is derived from an EMBL/GenBank/DDBJ whole genome shotgun (WGS) entry which is preliminary data.</text>
</comment>
<accession>A0AAV9GXN3</accession>